<feature type="domain" description="Amine oxidase" evidence="7">
    <location>
        <begin position="29"/>
        <end position="519"/>
    </location>
</feature>
<keyword evidence="5" id="KW-0520">NAD</keyword>
<keyword evidence="4" id="KW-0521">NADP</keyword>
<dbReference type="InterPro" id="IPR036188">
    <property type="entry name" value="FAD/NAD-bd_sf"/>
</dbReference>
<evidence type="ECO:0000256" key="6">
    <source>
        <dbReference type="SAM" id="Phobius"/>
    </source>
</evidence>
<dbReference type="SUPFAM" id="SSF51905">
    <property type="entry name" value="FAD/NAD(P)-binding domain"/>
    <property type="match status" value="1"/>
</dbReference>
<dbReference type="EMBL" id="BAABCW010000013">
    <property type="protein sequence ID" value="GAA3514548.1"/>
    <property type="molecule type" value="Genomic_DNA"/>
</dbReference>
<keyword evidence="3" id="KW-0274">FAD</keyword>
<reference evidence="9" key="1">
    <citation type="journal article" date="2019" name="Int. J. Syst. Evol. Microbiol.">
        <title>The Global Catalogue of Microorganisms (GCM) 10K type strain sequencing project: providing services to taxonomists for standard genome sequencing and annotation.</title>
        <authorList>
            <consortium name="The Broad Institute Genomics Platform"/>
            <consortium name="The Broad Institute Genome Sequencing Center for Infectious Disease"/>
            <person name="Wu L."/>
            <person name="Ma J."/>
        </authorList>
    </citation>
    <scope>NUCLEOTIDE SEQUENCE [LARGE SCALE GENOMIC DNA]</scope>
    <source>
        <strain evidence="9">JCM 17106</strain>
    </source>
</reference>
<evidence type="ECO:0000256" key="2">
    <source>
        <dbReference type="ARBA" id="ARBA00022729"/>
    </source>
</evidence>
<evidence type="ECO:0000256" key="4">
    <source>
        <dbReference type="ARBA" id="ARBA00022857"/>
    </source>
</evidence>
<dbReference type="Gene3D" id="3.50.50.60">
    <property type="entry name" value="FAD/NAD(P)-binding domain"/>
    <property type="match status" value="2"/>
</dbReference>
<proteinExistence type="predicted"/>
<comment type="caution">
    <text evidence="8">The sequence shown here is derived from an EMBL/GenBank/DDBJ whole genome shotgun (WGS) entry which is preliminary data.</text>
</comment>
<evidence type="ECO:0000256" key="5">
    <source>
        <dbReference type="ARBA" id="ARBA00023027"/>
    </source>
</evidence>
<sequence>MRMVEKSYKKFTSDYSFTDETYVIVGSGIGGLSTAVFLAKAGKKVVILEQHYTPGGFTHTFKRRNGFTWDVGVHYVGNMARDSQLRKIFNYLSDKELEWDALGDPYDVAYINGKKFEFVSGRENFRQKFHSYFPKDTIAIDDYLDLLDRSSKSNLLFFVQKVFPFVLRNTVGHIFRKLHKKWSQKTTYDILSSLTNNQELIAVLCAQCGNYGLSPKKSSFAAHAIVINHFMEGGYYPRGGANRIHETISKHLKTLGVDILINAKVNKIITAGTSVRGLVINDKEFTCKRVISNTGIHTTFLHLLDQKVLQKKHQILKSLKPSTSHLCLYIGLDKSDEYLQLPRHNIWWYAHKDTDEILNDKESLSKDQLSFAYISFPSAKDSTWGSKQQHRATIQLISNARYENFEIFENEPWLNRGEEYDQIKENFKKKGIALLKELYPQLENHIVHAEVSTPVTTRTFSNYKKGEIYGLSHTPERFNTHVLRPKTHIKGLYLTGQDITLVGLCGAMSSGILTASTIIKWDMSKQFKTIMTNY</sequence>
<evidence type="ECO:0000256" key="3">
    <source>
        <dbReference type="ARBA" id="ARBA00022827"/>
    </source>
</evidence>
<keyword evidence="9" id="KW-1185">Reference proteome</keyword>
<dbReference type="PANTHER" id="PTHR46091:SF3">
    <property type="entry name" value="AMINE OXIDASE DOMAIN-CONTAINING PROTEIN"/>
    <property type="match status" value="1"/>
</dbReference>
<gene>
    <name evidence="8" type="ORF">GCM10022393_30630</name>
</gene>
<keyword evidence="6" id="KW-0812">Transmembrane</keyword>
<evidence type="ECO:0000313" key="8">
    <source>
        <dbReference type="EMBL" id="GAA3514548.1"/>
    </source>
</evidence>
<dbReference type="InterPro" id="IPR002937">
    <property type="entry name" value="Amino_oxidase"/>
</dbReference>
<dbReference type="PANTHER" id="PTHR46091">
    <property type="entry name" value="BLR7054 PROTEIN"/>
    <property type="match status" value="1"/>
</dbReference>
<name>A0ABP6UNE5_9FLAO</name>
<keyword evidence="1" id="KW-0285">Flavoprotein</keyword>
<keyword evidence="6" id="KW-0472">Membrane</keyword>
<keyword evidence="2" id="KW-0732">Signal</keyword>
<keyword evidence="6" id="KW-1133">Transmembrane helix</keyword>
<evidence type="ECO:0000313" key="9">
    <source>
        <dbReference type="Proteomes" id="UP001500459"/>
    </source>
</evidence>
<accession>A0ABP6UNE5</accession>
<feature type="transmembrane region" description="Helical" evidence="6">
    <location>
        <begin position="21"/>
        <end position="39"/>
    </location>
</feature>
<dbReference type="Pfam" id="PF01593">
    <property type="entry name" value="Amino_oxidase"/>
    <property type="match status" value="1"/>
</dbReference>
<organism evidence="8 9">
    <name type="scientific">Aquimarina addita</name>
    <dbReference type="NCBI Taxonomy" id="870485"/>
    <lineage>
        <taxon>Bacteria</taxon>
        <taxon>Pseudomonadati</taxon>
        <taxon>Bacteroidota</taxon>
        <taxon>Flavobacteriia</taxon>
        <taxon>Flavobacteriales</taxon>
        <taxon>Flavobacteriaceae</taxon>
        <taxon>Aquimarina</taxon>
    </lineage>
</organism>
<dbReference type="InterPro" id="IPR052206">
    <property type="entry name" value="Retinol_saturase"/>
</dbReference>
<protein>
    <submittedName>
        <fullName evidence="8">NAD(P)/FAD-dependent oxidoreductase</fullName>
    </submittedName>
</protein>
<evidence type="ECO:0000256" key="1">
    <source>
        <dbReference type="ARBA" id="ARBA00022630"/>
    </source>
</evidence>
<dbReference type="Proteomes" id="UP001500459">
    <property type="component" value="Unassembled WGS sequence"/>
</dbReference>
<evidence type="ECO:0000259" key="7">
    <source>
        <dbReference type="Pfam" id="PF01593"/>
    </source>
</evidence>